<keyword evidence="12" id="KW-1185">Reference proteome</keyword>
<dbReference type="EMBL" id="CAUWAG010000018">
    <property type="protein sequence ID" value="CAJ2510597.1"/>
    <property type="molecule type" value="Genomic_DNA"/>
</dbReference>
<evidence type="ECO:0000256" key="1">
    <source>
        <dbReference type="ARBA" id="ARBA00011073"/>
    </source>
</evidence>
<dbReference type="InterPro" id="IPR050131">
    <property type="entry name" value="Peptidase_S8_subtilisin-like"/>
</dbReference>
<dbReference type="PANTHER" id="PTHR43806:SF11">
    <property type="entry name" value="CEREVISIN-RELATED"/>
    <property type="match status" value="1"/>
</dbReference>
<evidence type="ECO:0000256" key="8">
    <source>
        <dbReference type="SAM" id="SignalP"/>
    </source>
</evidence>
<dbReference type="InterPro" id="IPR036852">
    <property type="entry name" value="Peptidase_S8/S53_dom_sf"/>
</dbReference>
<dbReference type="PROSITE" id="PS00138">
    <property type="entry name" value="SUBTILASE_SER"/>
    <property type="match status" value="1"/>
</dbReference>
<dbReference type="Gene3D" id="3.40.50.200">
    <property type="entry name" value="Peptidase S8/S53 domain"/>
    <property type="match status" value="1"/>
</dbReference>
<organism evidence="11 12">
    <name type="scientific">Anthostomella pinea</name>
    <dbReference type="NCBI Taxonomy" id="933095"/>
    <lineage>
        <taxon>Eukaryota</taxon>
        <taxon>Fungi</taxon>
        <taxon>Dikarya</taxon>
        <taxon>Ascomycota</taxon>
        <taxon>Pezizomycotina</taxon>
        <taxon>Sordariomycetes</taxon>
        <taxon>Xylariomycetidae</taxon>
        <taxon>Xylariales</taxon>
        <taxon>Xylariaceae</taxon>
        <taxon>Anthostomella</taxon>
    </lineage>
</organism>
<dbReference type="InterPro" id="IPR037045">
    <property type="entry name" value="S8pro/Inhibitor_I9_sf"/>
</dbReference>
<evidence type="ECO:0000256" key="6">
    <source>
        <dbReference type="PROSITE-ProRule" id="PRU01240"/>
    </source>
</evidence>
<dbReference type="PANTHER" id="PTHR43806">
    <property type="entry name" value="PEPTIDASE S8"/>
    <property type="match status" value="1"/>
</dbReference>
<evidence type="ECO:0000313" key="11">
    <source>
        <dbReference type="EMBL" id="CAJ2510597.1"/>
    </source>
</evidence>
<dbReference type="PROSITE" id="PS00136">
    <property type="entry name" value="SUBTILASE_ASP"/>
    <property type="match status" value="1"/>
</dbReference>
<evidence type="ECO:0000256" key="5">
    <source>
        <dbReference type="ARBA" id="ARBA00022825"/>
    </source>
</evidence>
<dbReference type="GO" id="GO:0004252">
    <property type="term" value="F:serine-type endopeptidase activity"/>
    <property type="evidence" value="ECO:0007669"/>
    <property type="project" value="UniProtKB-UniRule"/>
</dbReference>
<accession>A0AAI8VT50</accession>
<name>A0AAI8VT50_9PEZI</name>
<dbReference type="PROSITE" id="PS51892">
    <property type="entry name" value="SUBTILASE"/>
    <property type="match status" value="1"/>
</dbReference>
<feature type="active site" description="Charge relay system" evidence="6">
    <location>
        <position position="159"/>
    </location>
</feature>
<proteinExistence type="inferred from homology"/>
<dbReference type="InterPro" id="IPR010259">
    <property type="entry name" value="S8pro/Inhibitor_I9"/>
</dbReference>
<evidence type="ECO:0000259" key="10">
    <source>
        <dbReference type="Pfam" id="PF05922"/>
    </source>
</evidence>
<protein>
    <submittedName>
        <fullName evidence="11">Uu.00g062220.m01.CDS01</fullName>
    </submittedName>
</protein>
<feature type="domain" description="Inhibitor I9" evidence="10">
    <location>
        <begin position="39"/>
        <end position="113"/>
    </location>
</feature>
<feature type="domain" description="Peptidase S8/S53" evidence="9">
    <location>
        <begin position="151"/>
        <end position="380"/>
    </location>
</feature>
<evidence type="ECO:0000256" key="7">
    <source>
        <dbReference type="RuleBase" id="RU003355"/>
    </source>
</evidence>
<dbReference type="Pfam" id="PF05922">
    <property type="entry name" value="Inhibitor_I9"/>
    <property type="match status" value="1"/>
</dbReference>
<keyword evidence="3 8" id="KW-0732">Signal</keyword>
<comment type="caution">
    <text evidence="11">The sequence shown here is derived from an EMBL/GenBank/DDBJ whole genome shotgun (WGS) entry which is preliminary data.</text>
</comment>
<dbReference type="InterPro" id="IPR000209">
    <property type="entry name" value="Peptidase_S8/S53_dom"/>
</dbReference>
<reference evidence="11" key="1">
    <citation type="submission" date="2023-10" db="EMBL/GenBank/DDBJ databases">
        <authorList>
            <person name="Hackl T."/>
        </authorList>
    </citation>
    <scope>NUCLEOTIDE SEQUENCE</scope>
</reference>
<feature type="active site" description="Charge relay system" evidence="6">
    <location>
        <position position="191"/>
    </location>
</feature>
<dbReference type="InterPro" id="IPR023827">
    <property type="entry name" value="Peptidase_S8_Asp-AS"/>
</dbReference>
<keyword evidence="4 6" id="KW-0378">Hydrolase</keyword>
<keyword evidence="5 6" id="KW-0720">Serine protease</keyword>
<gene>
    <name evidence="11" type="ORF">KHLLAP_LOCUS11065</name>
</gene>
<dbReference type="GO" id="GO:0006508">
    <property type="term" value="P:proteolysis"/>
    <property type="evidence" value="ECO:0007669"/>
    <property type="project" value="UniProtKB-KW"/>
</dbReference>
<dbReference type="InterPro" id="IPR015500">
    <property type="entry name" value="Peptidase_S8_subtilisin-rel"/>
</dbReference>
<evidence type="ECO:0000259" key="9">
    <source>
        <dbReference type="Pfam" id="PF00082"/>
    </source>
</evidence>
<feature type="chain" id="PRO_5042512608" evidence="8">
    <location>
        <begin position="22"/>
        <end position="411"/>
    </location>
</feature>
<dbReference type="SUPFAM" id="SSF52743">
    <property type="entry name" value="Subtilisin-like"/>
    <property type="match status" value="1"/>
</dbReference>
<comment type="similarity">
    <text evidence="1 6 7">Belongs to the peptidase S8 family.</text>
</comment>
<dbReference type="InterPro" id="IPR023828">
    <property type="entry name" value="Peptidase_S8_Ser-AS"/>
</dbReference>
<dbReference type="SUPFAM" id="SSF54897">
    <property type="entry name" value="Protease propeptides/inhibitors"/>
    <property type="match status" value="1"/>
</dbReference>
<evidence type="ECO:0000256" key="4">
    <source>
        <dbReference type="ARBA" id="ARBA00022801"/>
    </source>
</evidence>
<dbReference type="CDD" id="cd04077">
    <property type="entry name" value="Peptidases_S8_PCSK9_ProteinaseK_like"/>
    <property type="match status" value="1"/>
</dbReference>
<dbReference type="AlphaFoldDB" id="A0AAI8VT50"/>
<dbReference type="InterPro" id="IPR034193">
    <property type="entry name" value="PCSK9_ProteinaseK-like"/>
</dbReference>
<evidence type="ECO:0000256" key="3">
    <source>
        <dbReference type="ARBA" id="ARBA00022729"/>
    </source>
</evidence>
<dbReference type="Gene3D" id="3.30.70.80">
    <property type="entry name" value="Peptidase S8 propeptide/proteinase inhibitor I9"/>
    <property type="match status" value="1"/>
</dbReference>
<dbReference type="PROSITE" id="PS00137">
    <property type="entry name" value="SUBTILASE_HIS"/>
    <property type="match status" value="1"/>
</dbReference>
<dbReference type="FunFam" id="3.40.50.200:FF:000007">
    <property type="entry name" value="Subtilisin-like serine protease"/>
    <property type="match status" value="1"/>
</dbReference>
<evidence type="ECO:0000313" key="12">
    <source>
        <dbReference type="Proteomes" id="UP001295740"/>
    </source>
</evidence>
<feature type="signal peptide" evidence="8">
    <location>
        <begin position="1"/>
        <end position="21"/>
    </location>
</feature>
<evidence type="ECO:0000256" key="2">
    <source>
        <dbReference type="ARBA" id="ARBA00022670"/>
    </source>
</evidence>
<feature type="active site" description="Charge relay system" evidence="6">
    <location>
        <position position="351"/>
    </location>
</feature>
<dbReference type="Pfam" id="PF00082">
    <property type="entry name" value="Peptidase_S8"/>
    <property type="match status" value="1"/>
</dbReference>
<dbReference type="InterPro" id="IPR022398">
    <property type="entry name" value="Peptidase_S8_His-AS"/>
</dbReference>
<dbReference type="PRINTS" id="PR00723">
    <property type="entry name" value="SUBTILISIN"/>
</dbReference>
<dbReference type="Proteomes" id="UP001295740">
    <property type="component" value="Unassembled WGS sequence"/>
</dbReference>
<keyword evidence="2 6" id="KW-0645">Protease</keyword>
<sequence length="411" mass="44097">MLFRLNQLAHLGAVTLGLVSAHPLVQTNLRGFDVIPNHYIITLKDDITTHSLQVHMDWVQSLSGNDSPMEGIRKQWNIGSWRAYSGSFDDETLAQIRTHDAVEAIESSTLVRTMEEITEYNATWGLESISHRDRAYDDNDHDYVYDSSAGNGTYAYIIDTGVRTTHDEFEGRATKGADGINEDIAGDLCGHGTHVAGTLAGKTYGVAKKASIISVNVFGGYCHIGVPTEVILAGYQWAVDNITATGREQVSVISMSLGGRERSHAKNRAIKAAWQLGILTVVAAGNDGRDAAYYSPASVAEAVTVAAITYNDARAPFSNWGGSVDIFAPGVDIKSAGNSNDTATLIKSGTSMSTPHISGLVLYLKSLMPTLTDTPEATVNFLKALATKGVVENARRAPNLLGFNGHGVLKL</sequence>